<dbReference type="InterPro" id="IPR051829">
    <property type="entry name" value="Multiheme_Cytochr_ET"/>
</dbReference>
<dbReference type="PANTHER" id="PTHR35038">
    <property type="entry name" value="DISSIMILATORY SULFITE REDUCTASE SIRA"/>
    <property type="match status" value="1"/>
</dbReference>
<sequence length="419" mass="45982">MFKRFYIIIFKRRTVILSAVCFFLCLGLIGFFMNIFSRSVPASPFQQNANYVILAVNDLGMHCYQSDYSGFLILPPGNTLKVQVFHNEGDEAKLVNSGIEISYQIINNTTSADKINFWQFAGDFGYDVAPNIGITGNGLSGKMKLSEDGKYYEATAIPVTPFNDGSIELNPYQLAMIQVSDSATGKVLAVINDVVVPVSDEMECSICHGKNDTDLNILKAHDKLSKTNLADDLAQGQRYKCADCHQDNILGASGEPGILPLSQAMHGFHADKMEQSSIKPECYSCHPGPVTQCYRGVMSTEVSCVESKCHGDMANVAQTQAEGRQAWLQEPDCGTCHGDKYQVNTGLLYQNSYLINNADPEMNGIIQCESCHNGTHAEWKSTNPLDNLLPIRLLGYPSFINQCTVCHEGAGIIHQTSGN</sequence>
<dbReference type="SUPFAM" id="SSF48695">
    <property type="entry name" value="Multiheme cytochromes"/>
    <property type="match status" value="2"/>
</dbReference>
<dbReference type="InterPro" id="IPR036280">
    <property type="entry name" value="Multihaem_cyt_sf"/>
</dbReference>
<comment type="caution">
    <text evidence="2">The sequence shown here is derived from an EMBL/GenBank/DDBJ whole genome shotgun (WGS) entry which is preliminary data.</text>
</comment>
<organism evidence="2">
    <name type="scientific">bioreactor metagenome</name>
    <dbReference type="NCBI Taxonomy" id="1076179"/>
    <lineage>
        <taxon>unclassified sequences</taxon>
        <taxon>metagenomes</taxon>
        <taxon>ecological metagenomes</taxon>
    </lineage>
</organism>
<accession>A0A644WUK1</accession>
<evidence type="ECO:0000313" key="2">
    <source>
        <dbReference type="EMBL" id="MPM07429.1"/>
    </source>
</evidence>
<gene>
    <name evidence="2" type="ORF">SDC9_53735</name>
</gene>
<proteinExistence type="predicted"/>
<dbReference type="EMBL" id="VSSQ01001334">
    <property type="protein sequence ID" value="MPM07429.1"/>
    <property type="molecule type" value="Genomic_DNA"/>
</dbReference>
<name>A0A644WUK1_9ZZZZ</name>
<evidence type="ECO:0000256" key="1">
    <source>
        <dbReference type="ARBA" id="ARBA00022729"/>
    </source>
</evidence>
<dbReference type="PANTHER" id="PTHR35038:SF8">
    <property type="entry name" value="C-TYPE POLYHEME CYTOCHROME OMCC"/>
    <property type="match status" value="1"/>
</dbReference>
<protein>
    <recommendedName>
        <fullName evidence="3">Cytochrome c-552/4 domain-containing protein</fullName>
    </recommendedName>
</protein>
<evidence type="ECO:0008006" key="3">
    <source>
        <dbReference type="Google" id="ProtNLM"/>
    </source>
</evidence>
<keyword evidence="1" id="KW-0732">Signal</keyword>
<dbReference type="AlphaFoldDB" id="A0A644WUK1"/>
<reference evidence="2" key="1">
    <citation type="submission" date="2019-08" db="EMBL/GenBank/DDBJ databases">
        <authorList>
            <person name="Kucharzyk K."/>
            <person name="Murdoch R.W."/>
            <person name="Higgins S."/>
            <person name="Loffler F."/>
        </authorList>
    </citation>
    <scope>NUCLEOTIDE SEQUENCE</scope>
</reference>
<dbReference type="Gene3D" id="3.90.10.10">
    <property type="entry name" value="Cytochrome C3"/>
    <property type="match status" value="1"/>
</dbReference>